<dbReference type="InterPro" id="IPR000515">
    <property type="entry name" value="MetI-like"/>
</dbReference>
<dbReference type="PROSITE" id="PS50928">
    <property type="entry name" value="ABC_TM1"/>
    <property type="match status" value="1"/>
</dbReference>
<evidence type="ECO:0000313" key="10">
    <source>
        <dbReference type="Proteomes" id="UP000295636"/>
    </source>
</evidence>
<feature type="transmembrane region" description="Helical" evidence="7">
    <location>
        <begin position="261"/>
        <end position="278"/>
    </location>
</feature>
<dbReference type="PANTHER" id="PTHR43744:SF9">
    <property type="entry name" value="POLYGALACTURONAN_RHAMNOGALACTURONAN TRANSPORT SYSTEM PERMEASE PROTEIN YTCP"/>
    <property type="match status" value="1"/>
</dbReference>
<evidence type="ECO:0000256" key="4">
    <source>
        <dbReference type="ARBA" id="ARBA00022692"/>
    </source>
</evidence>
<evidence type="ECO:0000313" key="9">
    <source>
        <dbReference type="EMBL" id="TDF98077.1"/>
    </source>
</evidence>
<comment type="similarity">
    <text evidence="7">Belongs to the binding-protein-dependent transport system permease family.</text>
</comment>
<dbReference type="AlphaFoldDB" id="A0A4R5KT70"/>
<dbReference type="PANTHER" id="PTHR43744">
    <property type="entry name" value="ABC TRANSPORTER PERMEASE PROTEIN MG189-RELATED-RELATED"/>
    <property type="match status" value="1"/>
</dbReference>
<sequence>MQFVSVPYRIFSIVNLLFIGLLSLLCIAPLVHILAVSFSGAAPASANLVSFWPIDFNVEAYAQTLGNDNFSRALWNGVVRTVIGTVVSMFLMVIAAYALSKEESDFRGRTFYMWYFVFTMLLNAGLVPTYIIIQKLGLINSIWALILPHAINIFNMILLMNFFRVGVPKALEEAAHIDGAGYFRTVFSIYLPISLPAIATISLFTMVWHWNSWFDGLIYMTEMKKYPLSTFLQTVIVQQDMNQLNLDPADLEILSNRTVKASQIFIGALPILLVYPFLQRYFVKGIVMGSVKE</sequence>
<feature type="transmembrane region" description="Helical" evidence="7">
    <location>
        <begin position="111"/>
        <end position="133"/>
    </location>
</feature>
<feature type="transmembrane region" description="Helical" evidence="7">
    <location>
        <begin position="187"/>
        <end position="210"/>
    </location>
</feature>
<evidence type="ECO:0000256" key="1">
    <source>
        <dbReference type="ARBA" id="ARBA00004651"/>
    </source>
</evidence>
<evidence type="ECO:0000256" key="6">
    <source>
        <dbReference type="ARBA" id="ARBA00023136"/>
    </source>
</evidence>
<comment type="caution">
    <text evidence="9">The sequence shown here is derived from an EMBL/GenBank/DDBJ whole genome shotgun (WGS) entry which is preliminary data.</text>
</comment>
<name>A0A4R5KT70_9BACL</name>
<keyword evidence="6 7" id="KW-0472">Membrane</keyword>
<keyword evidence="3" id="KW-1003">Cell membrane</keyword>
<evidence type="ECO:0000256" key="2">
    <source>
        <dbReference type="ARBA" id="ARBA00022448"/>
    </source>
</evidence>
<evidence type="ECO:0000256" key="3">
    <source>
        <dbReference type="ARBA" id="ARBA00022475"/>
    </source>
</evidence>
<feature type="domain" description="ABC transmembrane type-1" evidence="8">
    <location>
        <begin position="74"/>
        <end position="275"/>
    </location>
</feature>
<reference evidence="9 10" key="1">
    <citation type="submission" date="2019-03" db="EMBL/GenBank/DDBJ databases">
        <title>This is whole genome sequence of Paenibacillus sp MS74 strain.</title>
        <authorList>
            <person name="Trinh H.N."/>
        </authorList>
    </citation>
    <scope>NUCLEOTIDE SEQUENCE [LARGE SCALE GENOMIC DNA]</scope>
    <source>
        <strain evidence="9 10">MS74</strain>
    </source>
</reference>
<feature type="transmembrane region" description="Helical" evidence="7">
    <location>
        <begin position="78"/>
        <end position="99"/>
    </location>
</feature>
<dbReference type="CDD" id="cd06261">
    <property type="entry name" value="TM_PBP2"/>
    <property type="match status" value="1"/>
</dbReference>
<dbReference type="SUPFAM" id="SSF161098">
    <property type="entry name" value="MetI-like"/>
    <property type="match status" value="1"/>
</dbReference>
<keyword evidence="2 7" id="KW-0813">Transport</keyword>
<gene>
    <name evidence="9" type="ORF">E1757_11245</name>
</gene>
<dbReference type="Pfam" id="PF00528">
    <property type="entry name" value="BPD_transp_1"/>
    <property type="match status" value="1"/>
</dbReference>
<accession>A0A4R5KT70</accession>
<proteinExistence type="inferred from homology"/>
<dbReference type="RefSeq" id="WP_133227824.1">
    <property type="nucleotide sequence ID" value="NZ_SMRT01000004.1"/>
</dbReference>
<evidence type="ECO:0000256" key="5">
    <source>
        <dbReference type="ARBA" id="ARBA00022989"/>
    </source>
</evidence>
<feature type="transmembrane region" description="Helical" evidence="7">
    <location>
        <begin position="145"/>
        <end position="167"/>
    </location>
</feature>
<protein>
    <submittedName>
        <fullName evidence="9">Carbohydrate ABC transporter permease</fullName>
    </submittedName>
</protein>
<keyword evidence="10" id="KW-1185">Reference proteome</keyword>
<evidence type="ECO:0000259" key="8">
    <source>
        <dbReference type="PROSITE" id="PS50928"/>
    </source>
</evidence>
<dbReference type="Proteomes" id="UP000295636">
    <property type="component" value="Unassembled WGS sequence"/>
</dbReference>
<dbReference type="GO" id="GO:0005886">
    <property type="term" value="C:plasma membrane"/>
    <property type="evidence" value="ECO:0007669"/>
    <property type="project" value="UniProtKB-SubCell"/>
</dbReference>
<organism evidence="9 10">
    <name type="scientific">Paenibacillus piri</name>
    <dbReference type="NCBI Taxonomy" id="2547395"/>
    <lineage>
        <taxon>Bacteria</taxon>
        <taxon>Bacillati</taxon>
        <taxon>Bacillota</taxon>
        <taxon>Bacilli</taxon>
        <taxon>Bacillales</taxon>
        <taxon>Paenibacillaceae</taxon>
        <taxon>Paenibacillus</taxon>
    </lineage>
</organism>
<dbReference type="OrthoDB" id="9810086at2"/>
<evidence type="ECO:0000256" key="7">
    <source>
        <dbReference type="RuleBase" id="RU363032"/>
    </source>
</evidence>
<dbReference type="EMBL" id="SMRT01000004">
    <property type="protein sequence ID" value="TDF98077.1"/>
    <property type="molecule type" value="Genomic_DNA"/>
</dbReference>
<comment type="subcellular location">
    <subcellularLocation>
        <location evidence="1 7">Cell membrane</location>
        <topology evidence="1 7">Multi-pass membrane protein</topology>
    </subcellularLocation>
</comment>
<dbReference type="GO" id="GO:0055085">
    <property type="term" value="P:transmembrane transport"/>
    <property type="evidence" value="ECO:0007669"/>
    <property type="project" value="InterPro"/>
</dbReference>
<dbReference type="InterPro" id="IPR035906">
    <property type="entry name" value="MetI-like_sf"/>
</dbReference>
<dbReference type="Gene3D" id="1.10.3720.10">
    <property type="entry name" value="MetI-like"/>
    <property type="match status" value="1"/>
</dbReference>
<keyword evidence="4 7" id="KW-0812">Transmembrane</keyword>
<keyword evidence="5 7" id="KW-1133">Transmembrane helix</keyword>